<feature type="domain" description="C2" evidence="1">
    <location>
        <begin position="345"/>
        <end position="467"/>
    </location>
</feature>
<reference evidence="3" key="2">
    <citation type="submission" date="2025-08" db="UniProtKB">
        <authorList>
            <consortium name="Ensembl"/>
        </authorList>
    </citation>
    <scope>IDENTIFICATION</scope>
    <source>
        <strain evidence="3">Guanapo</strain>
    </source>
</reference>
<dbReference type="PANTHER" id="PTHR46096:SF1">
    <property type="entry name" value="PERFORIN 1.5"/>
    <property type="match status" value="1"/>
</dbReference>
<dbReference type="GeneTree" id="ENSGT00940000164067"/>
<organism evidence="3 4">
    <name type="scientific">Poecilia reticulata</name>
    <name type="common">Guppy</name>
    <name type="synonym">Acanthophacelus reticulatus</name>
    <dbReference type="NCBI Taxonomy" id="8081"/>
    <lineage>
        <taxon>Eukaryota</taxon>
        <taxon>Metazoa</taxon>
        <taxon>Chordata</taxon>
        <taxon>Craniata</taxon>
        <taxon>Vertebrata</taxon>
        <taxon>Euteleostomi</taxon>
        <taxon>Actinopterygii</taxon>
        <taxon>Neopterygii</taxon>
        <taxon>Teleostei</taxon>
        <taxon>Neoteleostei</taxon>
        <taxon>Acanthomorphata</taxon>
        <taxon>Ovalentaria</taxon>
        <taxon>Atherinomorphae</taxon>
        <taxon>Cyprinodontiformes</taxon>
        <taxon>Poeciliidae</taxon>
        <taxon>Poeciliinae</taxon>
        <taxon>Poecilia</taxon>
    </lineage>
</organism>
<keyword evidence="4" id="KW-1185">Reference proteome</keyword>
<reference evidence="4" key="1">
    <citation type="submission" date="2013-11" db="EMBL/GenBank/DDBJ databases">
        <title>The genomic landscape of the Guanapo guppy.</title>
        <authorList>
            <person name="Kuenstner A."/>
            <person name="Dreyer C."/>
        </authorList>
    </citation>
    <scope>NUCLEOTIDE SEQUENCE</scope>
    <source>
        <strain evidence="4">Guanapo</strain>
    </source>
</reference>
<sequence length="545" mass="61487">HLETLLVSTSFQSALEQVRLFYMQICDAAPFVPGHDLVGPGFDIVRQHRKADVIDVKTYLRPSKTCVVCNNPFQNHALQKLPTSVLDWSTSSQCSDDIHSGLYTSLTPEFEKLDMGATRSKAYRFASKRSKEDRYTFSTHSVTCSHYDFMVSITPPLTLKFKKRLDLLPTHYNSSTKNEFRKLIDIYGTHYARQVNLGGRLRRLITLRSCLASMNGLKSNETCLSMGVAVGLGKMKISSVPDSCIGVLKNKDSATNFRSGLHQHFTEVSGGNGWLGKFSIFQNDSMGYMNWLKSLKEHPDVVSYSLRPLYRLMPNELQKAAVKAAIWQYLKDTGVKKPPEEPQCDDKTPNVASNCCPLHTSWGNLSVTIVQAWKLYGDVVGVTDRWVAKVKNKDLMEPDETKMIQSDDPQWNAEFNLGKVDTSHQLLIEVWDEDSSKSDDLLVQCVMYLMPGSYTFTCSSYLGHLLFKFTLTCDPYLTGEKCIVYKPSPLRPASMRHMLCLQPNASCLSDTKEERAELLFYSLIFLMRTAYLHLAAGGKQMAQTS</sequence>
<evidence type="ECO:0000259" key="2">
    <source>
        <dbReference type="PROSITE" id="PS51412"/>
    </source>
</evidence>
<dbReference type="SUPFAM" id="SSF49562">
    <property type="entry name" value="C2 domain (Calcium/lipid-binding domain, CaLB)"/>
    <property type="match status" value="1"/>
</dbReference>
<dbReference type="GO" id="GO:0022829">
    <property type="term" value="F:wide pore channel activity"/>
    <property type="evidence" value="ECO:0007669"/>
    <property type="project" value="TreeGrafter"/>
</dbReference>
<feature type="domain" description="MACPF" evidence="2">
    <location>
        <begin position="22"/>
        <end position="344"/>
    </location>
</feature>
<dbReference type="InterPro" id="IPR000008">
    <property type="entry name" value="C2_dom"/>
</dbReference>
<dbReference type="Pfam" id="PF00168">
    <property type="entry name" value="C2"/>
    <property type="match status" value="1"/>
</dbReference>
<dbReference type="PROSITE" id="PS51412">
    <property type="entry name" value="MACPF_2"/>
    <property type="match status" value="1"/>
</dbReference>
<dbReference type="Proteomes" id="UP000242638">
    <property type="component" value="Unassembled WGS sequence"/>
</dbReference>
<dbReference type="GO" id="GO:0016020">
    <property type="term" value="C:membrane"/>
    <property type="evidence" value="ECO:0007669"/>
    <property type="project" value="TreeGrafter"/>
</dbReference>
<dbReference type="Ensembl" id="ENSPRET00000034460.1">
    <property type="protein sequence ID" value="ENSPREP00000034080.1"/>
    <property type="gene ID" value="ENSPREG00000023063.1"/>
</dbReference>
<name>A0A3P9QIS3_POERE</name>
<evidence type="ECO:0000313" key="3">
    <source>
        <dbReference type="Ensembl" id="ENSPREP00000034080.1"/>
    </source>
</evidence>
<dbReference type="InterPro" id="IPR035892">
    <property type="entry name" value="C2_domain_sf"/>
</dbReference>
<dbReference type="InterPro" id="IPR020864">
    <property type="entry name" value="MACPF"/>
</dbReference>
<dbReference type="InterPro" id="IPR052784">
    <property type="entry name" value="Perforin-1_pore-forming"/>
</dbReference>
<evidence type="ECO:0000313" key="4">
    <source>
        <dbReference type="Proteomes" id="UP000242638"/>
    </source>
</evidence>
<proteinExistence type="predicted"/>
<dbReference type="GO" id="GO:0051607">
    <property type="term" value="P:defense response to virus"/>
    <property type="evidence" value="ECO:0007669"/>
    <property type="project" value="TreeGrafter"/>
</dbReference>
<dbReference type="SMART" id="SM00457">
    <property type="entry name" value="MACPF"/>
    <property type="match status" value="1"/>
</dbReference>
<dbReference type="GO" id="GO:0001913">
    <property type="term" value="P:T cell mediated cytotoxicity"/>
    <property type="evidence" value="ECO:0007669"/>
    <property type="project" value="TreeGrafter"/>
</dbReference>
<protein>
    <submittedName>
        <fullName evidence="3">Perforin-1-like</fullName>
    </submittedName>
</protein>
<dbReference type="Pfam" id="PF01823">
    <property type="entry name" value="MACPF"/>
    <property type="match status" value="1"/>
</dbReference>
<accession>A0A3P9QIS3</accession>
<reference evidence="3" key="3">
    <citation type="submission" date="2025-09" db="UniProtKB">
        <authorList>
            <consortium name="Ensembl"/>
        </authorList>
    </citation>
    <scope>IDENTIFICATION</scope>
    <source>
        <strain evidence="3">Guanapo</strain>
    </source>
</reference>
<dbReference type="PANTHER" id="PTHR46096">
    <property type="entry name" value="PERFORIN-1"/>
    <property type="match status" value="1"/>
</dbReference>
<dbReference type="Gene3D" id="2.60.40.150">
    <property type="entry name" value="C2 domain"/>
    <property type="match status" value="1"/>
</dbReference>
<dbReference type="AlphaFoldDB" id="A0A3P9QIS3"/>
<dbReference type="PROSITE" id="PS50004">
    <property type="entry name" value="C2"/>
    <property type="match status" value="1"/>
</dbReference>
<evidence type="ECO:0000259" key="1">
    <source>
        <dbReference type="PROSITE" id="PS50004"/>
    </source>
</evidence>
<dbReference type="GO" id="GO:0001771">
    <property type="term" value="P:immunological synapse formation"/>
    <property type="evidence" value="ECO:0007669"/>
    <property type="project" value="TreeGrafter"/>
</dbReference>